<protein>
    <recommendedName>
        <fullName evidence="5 10">Phosphoglycolate phosphatase</fullName>
        <shortName evidence="10">PGP</shortName>
        <shortName evidence="10">PGPase</shortName>
        <ecNumber evidence="5 10">3.1.3.18</ecNumber>
    </recommendedName>
</protein>
<evidence type="ECO:0000256" key="2">
    <source>
        <dbReference type="ARBA" id="ARBA00001946"/>
    </source>
</evidence>
<organism evidence="11 12">
    <name type="scientific">Ancylobacter crimeensis</name>
    <dbReference type="NCBI Taxonomy" id="2579147"/>
    <lineage>
        <taxon>Bacteria</taxon>
        <taxon>Pseudomonadati</taxon>
        <taxon>Pseudomonadota</taxon>
        <taxon>Alphaproteobacteria</taxon>
        <taxon>Hyphomicrobiales</taxon>
        <taxon>Xanthobacteraceae</taxon>
        <taxon>Ancylobacter</taxon>
    </lineage>
</organism>
<comment type="pathway">
    <text evidence="3 10">Organic acid metabolism; glycolate biosynthesis; glycolate from 2-phosphoglycolate: step 1/1.</text>
</comment>
<dbReference type="PANTHER" id="PTHR43434:SF1">
    <property type="entry name" value="PHOSPHOGLYCOLATE PHOSPHATASE"/>
    <property type="match status" value="1"/>
</dbReference>
<gene>
    <name evidence="11" type="ORF">MWN34_04530</name>
</gene>
<sequence length="232" mass="24739">MPNAAPAVIAFDLDGTLVDSAPDLLDTLDLVLEEAGAPRLPREETRKMIGAGARALVLRGLTAAGLDLDQAAQDALYDRFLVHYADHIADKTRPFPGLVEALDVLTARGHVLAVCTNKLEYLSVLLLERLGLAERFAVIAGADTYGAHKPDAKHLIETIRHAGGEASRAVMVGDSLTDVLTARNAKVPVVVVPFGYTDIPPEELGGDVLIGHYDLLPETVERLLADNLAARA</sequence>
<feature type="binding site" evidence="10">
    <location>
        <position position="174"/>
    </location>
    <ligand>
        <name>Mg(2+)</name>
        <dbReference type="ChEBI" id="CHEBI:18420"/>
    </ligand>
</feature>
<dbReference type="SFLD" id="SFLDG01129">
    <property type="entry name" value="C1.5:_HAD__Beta-PGM__Phosphata"/>
    <property type="match status" value="1"/>
</dbReference>
<evidence type="ECO:0000256" key="1">
    <source>
        <dbReference type="ARBA" id="ARBA00000830"/>
    </source>
</evidence>
<evidence type="ECO:0000256" key="3">
    <source>
        <dbReference type="ARBA" id="ARBA00004818"/>
    </source>
</evidence>
<comment type="similarity">
    <text evidence="4 10">Belongs to the HAD-like hydrolase superfamily. CbbY/CbbZ/Gph/YieH family.</text>
</comment>
<comment type="catalytic activity">
    <reaction evidence="1 10">
        <text>2-phosphoglycolate + H2O = glycolate + phosphate</text>
        <dbReference type="Rhea" id="RHEA:14369"/>
        <dbReference type="ChEBI" id="CHEBI:15377"/>
        <dbReference type="ChEBI" id="CHEBI:29805"/>
        <dbReference type="ChEBI" id="CHEBI:43474"/>
        <dbReference type="ChEBI" id="CHEBI:58033"/>
        <dbReference type="EC" id="3.1.3.18"/>
    </reaction>
</comment>
<proteinExistence type="inferred from homology"/>
<dbReference type="NCBIfam" id="TIGR01549">
    <property type="entry name" value="HAD-SF-IA-v1"/>
    <property type="match status" value="1"/>
</dbReference>
<dbReference type="InterPro" id="IPR006439">
    <property type="entry name" value="HAD-SF_hydro_IA"/>
</dbReference>
<dbReference type="Gene3D" id="1.10.150.240">
    <property type="entry name" value="Putative phosphatase, domain 2"/>
    <property type="match status" value="1"/>
</dbReference>
<dbReference type="InterPro" id="IPR041492">
    <property type="entry name" value="HAD_2"/>
</dbReference>
<dbReference type="SUPFAM" id="SSF56784">
    <property type="entry name" value="HAD-like"/>
    <property type="match status" value="1"/>
</dbReference>
<dbReference type="Proteomes" id="UP001203284">
    <property type="component" value="Unassembled WGS sequence"/>
</dbReference>
<accession>A0ABT0D892</accession>
<comment type="caution">
    <text evidence="11">The sequence shown here is derived from an EMBL/GenBank/DDBJ whole genome shotgun (WGS) entry which is preliminary data.</text>
</comment>
<keyword evidence="6 10" id="KW-0479">Metal-binding</keyword>
<dbReference type="InterPro" id="IPR050155">
    <property type="entry name" value="HAD-like_hydrolase_sf"/>
</dbReference>
<dbReference type="SFLD" id="SFLDS00003">
    <property type="entry name" value="Haloacid_Dehalogenase"/>
    <property type="match status" value="1"/>
</dbReference>
<evidence type="ECO:0000256" key="6">
    <source>
        <dbReference type="ARBA" id="ARBA00022723"/>
    </source>
</evidence>
<keyword evidence="9 10" id="KW-0119">Carbohydrate metabolism</keyword>
<comment type="cofactor">
    <cofactor evidence="2 10">
        <name>Mg(2+)</name>
        <dbReference type="ChEBI" id="CHEBI:18420"/>
    </cofactor>
</comment>
<keyword evidence="12" id="KW-1185">Reference proteome</keyword>
<evidence type="ECO:0000313" key="12">
    <source>
        <dbReference type="Proteomes" id="UP001203284"/>
    </source>
</evidence>
<keyword evidence="8 10" id="KW-0460">Magnesium</keyword>
<reference evidence="11 12" key="1">
    <citation type="submission" date="2022-04" db="EMBL/GenBank/DDBJ databases">
        <authorList>
            <person name="Grouzdev D.S."/>
            <person name="Pantiukh K.S."/>
            <person name="Krutkina M.S."/>
        </authorList>
    </citation>
    <scope>NUCLEOTIDE SEQUENCE [LARGE SCALE GENOMIC DNA]</scope>
    <source>
        <strain evidence="11 12">6x-1</strain>
    </source>
</reference>
<evidence type="ECO:0000256" key="5">
    <source>
        <dbReference type="ARBA" id="ARBA00013078"/>
    </source>
</evidence>
<evidence type="ECO:0000256" key="8">
    <source>
        <dbReference type="ARBA" id="ARBA00022842"/>
    </source>
</evidence>
<dbReference type="EC" id="3.1.3.18" evidence="5 10"/>
<comment type="function">
    <text evidence="10">Specifically catalyzes the dephosphorylation of 2-phosphoglycolate. Is involved in the dissimilation of the intracellular 2-phosphoglycolate formed during the DNA repair of 3'-phosphoglycolate ends, a major class of DNA lesions induced by oxidative stress.</text>
</comment>
<name>A0ABT0D892_9HYPH</name>
<dbReference type="InterPro" id="IPR023198">
    <property type="entry name" value="PGP-like_dom2"/>
</dbReference>
<dbReference type="RefSeq" id="WP_247027033.1">
    <property type="nucleotide sequence ID" value="NZ_JALKCH010000003.1"/>
</dbReference>
<feature type="active site" description="Nucleophile" evidence="10">
    <location>
        <position position="12"/>
    </location>
</feature>
<dbReference type="HAMAP" id="MF_00495">
    <property type="entry name" value="GPH_hydrolase_bact"/>
    <property type="match status" value="1"/>
</dbReference>
<dbReference type="Pfam" id="PF13419">
    <property type="entry name" value="HAD_2"/>
    <property type="match status" value="1"/>
</dbReference>
<evidence type="ECO:0000256" key="7">
    <source>
        <dbReference type="ARBA" id="ARBA00022801"/>
    </source>
</evidence>
<feature type="binding site" evidence="10">
    <location>
        <position position="14"/>
    </location>
    <ligand>
        <name>Mg(2+)</name>
        <dbReference type="ChEBI" id="CHEBI:18420"/>
    </ligand>
</feature>
<feature type="binding site" evidence="10">
    <location>
        <position position="12"/>
    </location>
    <ligand>
        <name>Mg(2+)</name>
        <dbReference type="ChEBI" id="CHEBI:18420"/>
    </ligand>
</feature>
<dbReference type="GO" id="GO:0016787">
    <property type="term" value="F:hydrolase activity"/>
    <property type="evidence" value="ECO:0007669"/>
    <property type="project" value="UniProtKB-KW"/>
</dbReference>
<evidence type="ECO:0000256" key="4">
    <source>
        <dbReference type="ARBA" id="ARBA00006171"/>
    </source>
</evidence>
<evidence type="ECO:0000256" key="9">
    <source>
        <dbReference type="ARBA" id="ARBA00023277"/>
    </source>
</evidence>
<dbReference type="EMBL" id="JALKCH010000003">
    <property type="protein sequence ID" value="MCK0196173.1"/>
    <property type="molecule type" value="Genomic_DNA"/>
</dbReference>
<dbReference type="InterPro" id="IPR023214">
    <property type="entry name" value="HAD_sf"/>
</dbReference>
<evidence type="ECO:0000313" key="11">
    <source>
        <dbReference type="EMBL" id="MCK0196173.1"/>
    </source>
</evidence>
<keyword evidence="7 10" id="KW-0378">Hydrolase</keyword>
<dbReference type="InterPro" id="IPR036412">
    <property type="entry name" value="HAD-like_sf"/>
</dbReference>
<evidence type="ECO:0000256" key="10">
    <source>
        <dbReference type="HAMAP-Rule" id="MF_00495"/>
    </source>
</evidence>
<dbReference type="PANTHER" id="PTHR43434">
    <property type="entry name" value="PHOSPHOGLYCOLATE PHOSPHATASE"/>
    <property type="match status" value="1"/>
</dbReference>
<dbReference type="InterPro" id="IPR037512">
    <property type="entry name" value="PGPase_prok"/>
</dbReference>
<dbReference type="Gene3D" id="3.40.50.1000">
    <property type="entry name" value="HAD superfamily/HAD-like"/>
    <property type="match status" value="1"/>
</dbReference>